<dbReference type="EMBL" id="JAKUDN010000001">
    <property type="protein sequence ID" value="MCP8351721.1"/>
    <property type="molecule type" value="Genomic_DNA"/>
</dbReference>
<feature type="transmembrane region" description="Helical" evidence="1">
    <location>
        <begin position="72"/>
        <end position="92"/>
    </location>
</feature>
<gene>
    <name evidence="2" type="ORF">MKS91_00210</name>
</gene>
<keyword evidence="1" id="KW-0812">Transmembrane</keyword>
<dbReference type="Proteomes" id="UP001320768">
    <property type="component" value="Unassembled WGS sequence"/>
</dbReference>
<dbReference type="RefSeq" id="WP_258568836.1">
    <property type="nucleotide sequence ID" value="NZ_JAKUDN010000001.1"/>
</dbReference>
<name>A0ABT1L448_9GAMM</name>
<accession>A0ABT1L448</accession>
<proteinExistence type="predicted"/>
<reference evidence="2 3" key="1">
    <citation type="journal article" date="2022" name="Nat. Microbiol.">
        <title>The microbiome of a bacterivorous marine choanoflagellate contains a resource-demanding obligate bacterial associate.</title>
        <authorList>
            <person name="Needham D.M."/>
            <person name="Poirier C."/>
            <person name="Bachy C."/>
            <person name="George E.E."/>
            <person name="Wilken S."/>
            <person name="Yung C.C.M."/>
            <person name="Limardo A.J."/>
            <person name="Morando M."/>
            <person name="Sudek L."/>
            <person name="Malmstrom R.R."/>
            <person name="Keeling P.J."/>
            <person name="Santoro A.E."/>
            <person name="Worden A.Z."/>
        </authorList>
    </citation>
    <scope>NUCLEOTIDE SEQUENCE [LARGE SCALE GENOMIC DNA]</scope>
    <source>
        <strain evidence="2 3">Comchoano-2</strain>
    </source>
</reference>
<keyword evidence="3" id="KW-1185">Reference proteome</keyword>
<keyword evidence="1" id="KW-0472">Membrane</keyword>
<feature type="transmembrane region" description="Helical" evidence="1">
    <location>
        <begin position="7"/>
        <end position="30"/>
    </location>
</feature>
<keyword evidence="1" id="KW-1133">Transmembrane helix</keyword>
<evidence type="ECO:0000256" key="1">
    <source>
        <dbReference type="SAM" id="Phobius"/>
    </source>
</evidence>
<comment type="caution">
    <text evidence="2">The sequence shown here is derived from an EMBL/GenBank/DDBJ whole genome shotgun (WGS) entry which is preliminary data.</text>
</comment>
<evidence type="ECO:0000313" key="2">
    <source>
        <dbReference type="EMBL" id="MCP8351721.1"/>
    </source>
</evidence>
<sequence>MTQTYNILKYATISALSTYIALTLLVVVTVPFSQPLVAYTIGFYGLVAAVTSVYSTYQLAISLKLPKRFSKIMALPAVLLGSIILYPIIFFVRALKGKWFPKQNDIKKPSLRMKHTESELDESLKNNKTS</sequence>
<feature type="transmembrane region" description="Helical" evidence="1">
    <location>
        <begin position="36"/>
        <end position="60"/>
    </location>
</feature>
<evidence type="ECO:0000313" key="3">
    <source>
        <dbReference type="Proteomes" id="UP001320768"/>
    </source>
</evidence>
<organism evidence="2 3">
    <name type="scientific">Candidatus Synchoanobacter obligatus</name>
    <dbReference type="NCBI Taxonomy" id="2919597"/>
    <lineage>
        <taxon>Bacteria</taxon>
        <taxon>Pseudomonadati</taxon>
        <taxon>Pseudomonadota</taxon>
        <taxon>Gammaproteobacteria</taxon>
        <taxon>Candidatus Comchoanobacterales</taxon>
        <taxon>Candidatus Comchoanobacteraceae</taxon>
        <taxon>Candidatus Synchoanobacter</taxon>
    </lineage>
</organism>
<protein>
    <submittedName>
        <fullName evidence="2">Uncharacterized protein</fullName>
    </submittedName>
</protein>